<dbReference type="GO" id="GO:0016042">
    <property type="term" value="P:lipid catabolic process"/>
    <property type="evidence" value="ECO:0007669"/>
    <property type="project" value="UniProtKB-KW"/>
</dbReference>
<dbReference type="PANTHER" id="PTHR45648:SF106">
    <property type="entry name" value="ANTHER-SPECIFIC PROLINE-RICH PROTEIN APG"/>
    <property type="match status" value="1"/>
</dbReference>
<dbReference type="PANTHER" id="PTHR45648">
    <property type="entry name" value="GDSL LIPASE/ACYLHYDROLASE FAMILY PROTEIN (AFU_ORTHOLOGUE AFUA_4G14700)"/>
    <property type="match status" value="1"/>
</dbReference>
<accession>A0AAN7N1H0</accession>
<dbReference type="AlphaFoldDB" id="A0AAN7N1H0"/>
<keyword evidence="7" id="KW-1185">Reference proteome</keyword>
<dbReference type="GO" id="GO:0016788">
    <property type="term" value="F:hydrolase activity, acting on ester bonds"/>
    <property type="evidence" value="ECO:0007669"/>
    <property type="project" value="InterPro"/>
</dbReference>
<feature type="chain" id="PRO_5042909159" description="GDSL esterase/lipase" evidence="5">
    <location>
        <begin position="25"/>
        <end position="363"/>
    </location>
</feature>
<dbReference type="EMBL" id="JAXQNO010000001">
    <property type="protein sequence ID" value="KAK4803496.1"/>
    <property type="molecule type" value="Genomic_DNA"/>
</dbReference>
<organism evidence="6 7">
    <name type="scientific">Trapa natans</name>
    <name type="common">Water chestnut</name>
    <dbReference type="NCBI Taxonomy" id="22666"/>
    <lineage>
        <taxon>Eukaryota</taxon>
        <taxon>Viridiplantae</taxon>
        <taxon>Streptophyta</taxon>
        <taxon>Embryophyta</taxon>
        <taxon>Tracheophyta</taxon>
        <taxon>Spermatophyta</taxon>
        <taxon>Magnoliopsida</taxon>
        <taxon>eudicotyledons</taxon>
        <taxon>Gunneridae</taxon>
        <taxon>Pentapetalae</taxon>
        <taxon>rosids</taxon>
        <taxon>malvids</taxon>
        <taxon>Myrtales</taxon>
        <taxon>Lythraceae</taxon>
        <taxon>Trapa</taxon>
    </lineage>
</organism>
<keyword evidence="4" id="KW-0443">Lipid metabolism</keyword>
<dbReference type="InterPro" id="IPR035669">
    <property type="entry name" value="SGNH_plant_lipase-like"/>
</dbReference>
<feature type="signal peptide" evidence="5">
    <location>
        <begin position="1"/>
        <end position="24"/>
    </location>
</feature>
<proteinExistence type="inferred from homology"/>
<evidence type="ECO:0000256" key="1">
    <source>
        <dbReference type="ARBA" id="ARBA00008668"/>
    </source>
</evidence>
<dbReference type="Proteomes" id="UP001346149">
    <property type="component" value="Unassembled WGS sequence"/>
</dbReference>
<dbReference type="InterPro" id="IPR001087">
    <property type="entry name" value="GDSL"/>
</dbReference>
<keyword evidence="5" id="KW-0732">Signal</keyword>
<comment type="similarity">
    <text evidence="1">Belongs to the 'GDSL' lipolytic enzyme family.</text>
</comment>
<evidence type="ECO:0000256" key="4">
    <source>
        <dbReference type="ARBA" id="ARBA00023098"/>
    </source>
</evidence>
<dbReference type="SUPFAM" id="SSF52266">
    <property type="entry name" value="SGNH hydrolase"/>
    <property type="match status" value="1"/>
</dbReference>
<comment type="caution">
    <text evidence="6">The sequence shown here is derived from an EMBL/GenBank/DDBJ whole genome shotgun (WGS) entry which is preliminary data.</text>
</comment>
<evidence type="ECO:0000256" key="5">
    <source>
        <dbReference type="SAM" id="SignalP"/>
    </source>
</evidence>
<name>A0AAN7N1H0_TRANT</name>
<dbReference type="InterPro" id="IPR036514">
    <property type="entry name" value="SGNH_hydro_sf"/>
</dbReference>
<evidence type="ECO:0000256" key="2">
    <source>
        <dbReference type="ARBA" id="ARBA00022801"/>
    </source>
</evidence>
<dbReference type="Gene3D" id="3.40.50.1110">
    <property type="entry name" value="SGNH hydrolase"/>
    <property type="match status" value="1"/>
</dbReference>
<evidence type="ECO:0000313" key="7">
    <source>
        <dbReference type="Proteomes" id="UP001346149"/>
    </source>
</evidence>
<dbReference type="CDD" id="cd01837">
    <property type="entry name" value="SGNH_plant_lipase_like"/>
    <property type="match status" value="1"/>
</dbReference>
<evidence type="ECO:0008006" key="8">
    <source>
        <dbReference type="Google" id="ProtNLM"/>
    </source>
</evidence>
<gene>
    <name evidence="6" type="ORF">SAY86_003313</name>
</gene>
<sequence>MLHMADYVHARMILSLLVFPIFQASWSQGQAVPAIFVFGDSFVDVGNNNYLPLSLAKANFPHNGIDFPAHIATGRFSNGKNIADFIAEKVGLPSSPPYLSLGSASGVSYLTGVNFASGGAGILNPKNPLDTQSVPLCKQVQQYLEVQQGLTQHLGSSGAQKHLSKSLFFISFGSNDILAYSGSSDLRMTPLQEYVAQMATTLKAQLKTIYVHGARKFVVVGLPPIGCCPSQRITNTTRGCRDDSNTWTLLFNDALASLLQELKSELGNMTYSYGHSYPIVKSFIENPAAHGFREVKAACCGLGDLNAQIACLPVSQHCSNRGDHLFWDLFHPTEAAAGLYVDYIYDGPSQYASPINVRQLTAI</sequence>
<keyword evidence="3" id="KW-0442">Lipid degradation</keyword>
<reference evidence="6 7" key="1">
    <citation type="journal article" date="2023" name="Hortic Res">
        <title>Pangenome of water caltrop reveals structural variations and asymmetric subgenome divergence after allopolyploidization.</title>
        <authorList>
            <person name="Zhang X."/>
            <person name="Chen Y."/>
            <person name="Wang L."/>
            <person name="Yuan Y."/>
            <person name="Fang M."/>
            <person name="Shi L."/>
            <person name="Lu R."/>
            <person name="Comes H.P."/>
            <person name="Ma Y."/>
            <person name="Chen Y."/>
            <person name="Huang G."/>
            <person name="Zhou Y."/>
            <person name="Zheng Z."/>
            <person name="Qiu Y."/>
        </authorList>
    </citation>
    <scope>NUCLEOTIDE SEQUENCE [LARGE SCALE GENOMIC DNA]</scope>
    <source>
        <strain evidence="6">F231</strain>
    </source>
</reference>
<evidence type="ECO:0000313" key="6">
    <source>
        <dbReference type="EMBL" id="KAK4803496.1"/>
    </source>
</evidence>
<protein>
    <recommendedName>
        <fullName evidence="8">GDSL esterase/lipase</fullName>
    </recommendedName>
</protein>
<dbReference type="Pfam" id="PF00657">
    <property type="entry name" value="Lipase_GDSL"/>
    <property type="match status" value="1"/>
</dbReference>
<evidence type="ECO:0000256" key="3">
    <source>
        <dbReference type="ARBA" id="ARBA00022963"/>
    </source>
</evidence>
<dbReference type="InterPro" id="IPR051058">
    <property type="entry name" value="GDSL_Est/Lipase"/>
</dbReference>
<keyword evidence="2" id="KW-0378">Hydrolase</keyword>